<feature type="transmembrane region" description="Helical" evidence="4">
    <location>
        <begin position="42"/>
        <end position="61"/>
    </location>
</feature>
<dbReference type="eggNOG" id="COG2223">
    <property type="taxonomic scope" value="Bacteria"/>
</dbReference>
<dbReference type="RefSeq" id="WP_012823055.1">
    <property type="nucleotide sequence ID" value="NC_013422.1"/>
</dbReference>
<evidence type="ECO:0000256" key="4">
    <source>
        <dbReference type="SAM" id="Phobius"/>
    </source>
</evidence>
<dbReference type="Proteomes" id="UP000009102">
    <property type="component" value="Chromosome"/>
</dbReference>
<organism evidence="5 6">
    <name type="scientific">Halothiobacillus neapolitanus (strain ATCC 23641 / DSM 15147 / CIP 104769 / NCIMB 8539 / c2)</name>
    <name type="common">Thiobacillus neapolitanus</name>
    <dbReference type="NCBI Taxonomy" id="555778"/>
    <lineage>
        <taxon>Bacteria</taxon>
        <taxon>Pseudomonadati</taxon>
        <taxon>Pseudomonadota</taxon>
        <taxon>Gammaproteobacteria</taxon>
        <taxon>Chromatiales</taxon>
        <taxon>Halothiobacillaceae</taxon>
        <taxon>Halothiobacillus</taxon>
    </lineage>
</organism>
<sequence>MLKTVVSIQALLLGMAILLAGSGMLSTLLGLRAQQEGMSTTVLGLVMSGFYLGYILGTYLLPSLIRRVGHVRVFAAMAALSASAALLHGLWLNEWLWLTLRVISGFALLGLYMVIESWLNAQISHYRGQIFGIYMMVSLLALAVGQFLIGIYGVSGLASFMVVALLFALGLVPVALTRATQPVPVEAARLSVRAIYDNAPTGLIGSLLSGTATGALWGLAAVYGAHIGLDAARAALFVALLIFGGALLQWPIGKLSDHYDRRWVLIGLGLAGILSGGVMIAITLISGPGNIADSPLRWALWIGGLLFGGFVFSVYAISVAQTHDRLSNDQVLEATRTLLLVNGIGALFGPLSAGMFMSWFGANGLIGFIMLVLSVLGLFTYWRIRIDRPVPEDERGEFVVTTRTSAAAADWDPRTPEAGDRLSEQFADELLTTKSG</sequence>
<name>D0KWM2_HALNC</name>
<gene>
    <name evidence="5" type="ordered locus">Hneap_0155</name>
</gene>
<feature type="transmembrane region" description="Helical" evidence="4">
    <location>
        <begin position="73"/>
        <end position="92"/>
    </location>
</feature>
<dbReference type="InterPro" id="IPR047200">
    <property type="entry name" value="MFS_YcaD-like"/>
</dbReference>
<feature type="transmembrane region" description="Helical" evidence="4">
    <location>
        <begin position="201"/>
        <end position="225"/>
    </location>
</feature>
<evidence type="ECO:0000313" key="5">
    <source>
        <dbReference type="EMBL" id="ACX95019.1"/>
    </source>
</evidence>
<accession>D0KWM2</accession>
<dbReference type="KEGG" id="hna:Hneap_0155"/>
<feature type="transmembrane region" description="Helical" evidence="4">
    <location>
        <begin position="298"/>
        <end position="317"/>
    </location>
</feature>
<dbReference type="AlphaFoldDB" id="D0KWM2"/>
<dbReference type="InterPro" id="IPR036259">
    <property type="entry name" value="MFS_trans_sf"/>
</dbReference>
<evidence type="ECO:0000256" key="1">
    <source>
        <dbReference type="ARBA" id="ARBA00022692"/>
    </source>
</evidence>
<dbReference type="SUPFAM" id="SSF103473">
    <property type="entry name" value="MFS general substrate transporter"/>
    <property type="match status" value="1"/>
</dbReference>
<dbReference type="InterPro" id="IPR011701">
    <property type="entry name" value="MFS"/>
</dbReference>
<evidence type="ECO:0000313" key="6">
    <source>
        <dbReference type="Proteomes" id="UP000009102"/>
    </source>
</evidence>
<feature type="transmembrane region" description="Helical" evidence="4">
    <location>
        <begin position="365"/>
        <end position="382"/>
    </location>
</feature>
<dbReference type="PANTHER" id="PTHR23521">
    <property type="entry name" value="TRANSPORTER MFS SUPERFAMILY"/>
    <property type="match status" value="1"/>
</dbReference>
<evidence type="ECO:0000256" key="2">
    <source>
        <dbReference type="ARBA" id="ARBA00022989"/>
    </source>
</evidence>
<keyword evidence="1 4" id="KW-0812">Transmembrane</keyword>
<evidence type="ECO:0000256" key="3">
    <source>
        <dbReference type="ARBA" id="ARBA00023136"/>
    </source>
</evidence>
<proteinExistence type="predicted"/>
<dbReference type="OrthoDB" id="9810614at2"/>
<feature type="transmembrane region" description="Helical" evidence="4">
    <location>
        <begin position="98"/>
        <end position="119"/>
    </location>
</feature>
<dbReference type="CDD" id="cd17477">
    <property type="entry name" value="MFS_YcaD_like"/>
    <property type="match status" value="1"/>
</dbReference>
<keyword evidence="3 4" id="KW-0472">Membrane</keyword>
<keyword evidence="6" id="KW-1185">Reference proteome</keyword>
<feature type="transmembrane region" description="Helical" evidence="4">
    <location>
        <begin position="158"/>
        <end position="180"/>
    </location>
</feature>
<dbReference type="STRING" id="555778.Hneap_0155"/>
<reference evidence="5 6" key="1">
    <citation type="submission" date="2009-10" db="EMBL/GenBank/DDBJ databases">
        <title>Complete sequence of Halothiobacillus neapolitanus c2.</title>
        <authorList>
            <consortium name="US DOE Joint Genome Institute"/>
            <person name="Lucas S."/>
            <person name="Copeland A."/>
            <person name="Lapidus A."/>
            <person name="Glavina del Rio T."/>
            <person name="Tice H."/>
            <person name="Bruce D."/>
            <person name="Goodwin L."/>
            <person name="Pitluck S."/>
            <person name="Davenport K."/>
            <person name="Brettin T."/>
            <person name="Detter J.C."/>
            <person name="Han C."/>
            <person name="Tapia R."/>
            <person name="Larimer F."/>
            <person name="Land M."/>
            <person name="Hauser L."/>
            <person name="Kyrpides N."/>
            <person name="Mikhailova N."/>
            <person name="Kerfeld C."/>
            <person name="Cannon G."/>
            <person name="Heinhort S."/>
        </authorList>
    </citation>
    <scope>NUCLEOTIDE SEQUENCE [LARGE SCALE GENOMIC DNA]</scope>
    <source>
        <strain evidence="6">ATCC 23641 / c2</strain>
    </source>
</reference>
<dbReference type="PANTHER" id="PTHR23521:SF3">
    <property type="entry name" value="MFS TRANSPORTER"/>
    <property type="match status" value="1"/>
</dbReference>
<feature type="transmembrane region" description="Helical" evidence="4">
    <location>
        <begin position="131"/>
        <end position="152"/>
    </location>
</feature>
<feature type="transmembrane region" description="Helical" evidence="4">
    <location>
        <begin position="231"/>
        <end position="251"/>
    </location>
</feature>
<dbReference type="HOGENOM" id="CLU_035018_1_1_6"/>
<dbReference type="GO" id="GO:0005886">
    <property type="term" value="C:plasma membrane"/>
    <property type="evidence" value="ECO:0007669"/>
    <property type="project" value="TreeGrafter"/>
</dbReference>
<feature type="transmembrane region" description="Helical" evidence="4">
    <location>
        <begin position="338"/>
        <end position="359"/>
    </location>
</feature>
<protein>
    <submittedName>
        <fullName evidence="5">Major facilitator superfamily MFS_1</fullName>
    </submittedName>
</protein>
<dbReference type="GO" id="GO:0022857">
    <property type="term" value="F:transmembrane transporter activity"/>
    <property type="evidence" value="ECO:0007669"/>
    <property type="project" value="InterPro"/>
</dbReference>
<feature type="transmembrane region" description="Helical" evidence="4">
    <location>
        <begin position="263"/>
        <end position="286"/>
    </location>
</feature>
<keyword evidence="2 4" id="KW-1133">Transmembrane helix</keyword>
<dbReference type="Gene3D" id="1.20.1250.20">
    <property type="entry name" value="MFS general substrate transporter like domains"/>
    <property type="match status" value="2"/>
</dbReference>
<dbReference type="Pfam" id="PF07690">
    <property type="entry name" value="MFS_1"/>
    <property type="match status" value="2"/>
</dbReference>
<dbReference type="EMBL" id="CP001801">
    <property type="protein sequence ID" value="ACX95019.1"/>
    <property type="molecule type" value="Genomic_DNA"/>
</dbReference>